<comment type="caution">
    <text evidence="9">Lacks conserved residue(s) required for the propagation of feature annotation.</text>
</comment>
<dbReference type="EMBL" id="VMKP01000004">
    <property type="protein sequence ID" value="TVO63826.1"/>
    <property type="molecule type" value="Genomic_DNA"/>
</dbReference>
<dbReference type="Pfam" id="PF01625">
    <property type="entry name" value="PMSR"/>
    <property type="match status" value="1"/>
</dbReference>
<comment type="similarity">
    <text evidence="1">In the C-terminal section; belongs to the MsrB Met sulfoxide reductase family.</text>
</comment>
<dbReference type="GO" id="GO:0030091">
    <property type="term" value="P:protein repair"/>
    <property type="evidence" value="ECO:0007669"/>
    <property type="project" value="InterPro"/>
</dbReference>
<reference evidence="13 14" key="1">
    <citation type="submission" date="2019-07" db="EMBL/GenBank/DDBJ databases">
        <title>Reclasification of Spiribacter aquaticus.</title>
        <authorList>
            <person name="Leon M.J."/>
            <person name="Sanchez-Porro C."/>
            <person name="Ventosa A."/>
        </authorList>
    </citation>
    <scope>NUCLEOTIDE SEQUENCE [LARGE SCALE GENOMIC DNA]</scope>
    <source>
        <strain evidence="13 14">SP30</strain>
    </source>
</reference>
<comment type="function">
    <text evidence="5 10">Has an important function as a repair enzyme for proteins that have been inactivated by oxidation. Catalyzes the reversible oxidation-reduction of methionine sulfoxide in proteins to methionine.</text>
</comment>
<comment type="similarity">
    <text evidence="9">Belongs to the MsrB Met sulfoxide reductase family.</text>
</comment>
<feature type="chain" id="PRO_5021870466" description="Multifunctional fusion protein" evidence="11">
    <location>
        <begin position="23"/>
        <end position="379"/>
    </location>
</feature>
<dbReference type="InterPro" id="IPR028427">
    <property type="entry name" value="Met_Sox_Rdtase_MsrB"/>
</dbReference>
<dbReference type="GO" id="GO:0008113">
    <property type="term" value="F:peptide-methionine (S)-S-oxide reductase activity"/>
    <property type="evidence" value="ECO:0007669"/>
    <property type="project" value="UniProtKB-UniRule"/>
</dbReference>
<dbReference type="InterPro" id="IPR036509">
    <property type="entry name" value="Met_Sox_Rdtase_MsrA_sf"/>
</dbReference>
<evidence type="ECO:0000256" key="7">
    <source>
        <dbReference type="ARBA" id="ARBA00048488"/>
    </source>
</evidence>
<dbReference type="Gene3D" id="2.170.150.20">
    <property type="entry name" value="Peptide methionine sulfoxide reductase"/>
    <property type="match status" value="1"/>
</dbReference>
<comment type="catalytic activity">
    <reaction evidence="8 10">
        <text>[thioredoxin]-disulfide + L-methionine + H2O = L-methionine (S)-S-oxide + [thioredoxin]-dithiol</text>
        <dbReference type="Rhea" id="RHEA:19993"/>
        <dbReference type="Rhea" id="RHEA-COMP:10698"/>
        <dbReference type="Rhea" id="RHEA-COMP:10700"/>
        <dbReference type="ChEBI" id="CHEBI:15377"/>
        <dbReference type="ChEBI" id="CHEBI:29950"/>
        <dbReference type="ChEBI" id="CHEBI:50058"/>
        <dbReference type="ChEBI" id="CHEBI:57844"/>
        <dbReference type="ChEBI" id="CHEBI:58772"/>
        <dbReference type="EC" id="1.8.4.11"/>
    </reaction>
</comment>
<dbReference type="EC" id="1.8.4.12" evidence="9"/>
<dbReference type="NCBIfam" id="TIGR00357">
    <property type="entry name" value="peptide-methionine (R)-S-oxide reductase MsrB"/>
    <property type="match status" value="1"/>
</dbReference>
<feature type="domain" description="MsrB" evidence="12">
    <location>
        <begin position="241"/>
        <end position="363"/>
    </location>
</feature>
<keyword evidence="14" id="KW-1185">Reference proteome</keyword>
<evidence type="ECO:0000256" key="3">
    <source>
        <dbReference type="ARBA" id="ARBA00023002"/>
    </source>
</evidence>
<dbReference type="Pfam" id="PF01641">
    <property type="entry name" value="SelR"/>
    <property type="match status" value="1"/>
</dbReference>
<accession>A0A557RF89</accession>
<organism evidence="13 14">
    <name type="scientific">Spiribacter aquaticus</name>
    <dbReference type="NCBI Taxonomy" id="1935996"/>
    <lineage>
        <taxon>Bacteria</taxon>
        <taxon>Pseudomonadati</taxon>
        <taxon>Pseudomonadota</taxon>
        <taxon>Gammaproteobacteria</taxon>
        <taxon>Chromatiales</taxon>
        <taxon>Ectothiorhodospiraceae</taxon>
        <taxon>Spiribacter</taxon>
    </lineage>
</organism>
<dbReference type="InterPro" id="IPR002579">
    <property type="entry name" value="Met_Sox_Rdtase_MsrB_dom"/>
</dbReference>
<evidence type="ECO:0000256" key="5">
    <source>
        <dbReference type="ARBA" id="ARBA00024679"/>
    </source>
</evidence>
<keyword evidence="4" id="KW-0511">Multifunctional enzyme</keyword>
<comment type="catalytic activity">
    <reaction evidence="7 9">
        <text>L-methionyl-[protein] + [thioredoxin]-disulfide + H2O = L-methionyl-(R)-S-oxide-[protein] + [thioredoxin]-dithiol</text>
        <dbReference type="Rhea" id="RHEA:24164"/>
        <dbReference type="Rhea" id="RHEA-COMP:10698"/>
        <dbReference type="Rhea" id="RHEA-COMP:10700"/>
        <dbReference type="Rhea" id="RHEA-COMP:12313"/>
        <dbReference type="Rhea" id="RHEA-COMP:12314"/>
        <dbReference type="ChEBI" id="CHEBI:15377"/>
        <dbReference type="ChEBI" id="CHEBI:16044"/>
        <dbReference type="ChEBI" id="CHEBI:29950"/>
        <dbReference type="ChEBI" id="CHEBI:45764"/>
        <dbReference type="ChEBI" id="CHEBI:50058"/>
        <dbReference type="EC" id="1.8.4.12"/>
    </reaction>
</comment>
<evidence type="ECO:0000313" key="14">
    <source>
        <dbReference type="Proteomes" id="UP000316688"/>
    </source>
</evidence>
<dbReference type="GO" id="GO:0006979">
    <property type="term" value="P:response to oxidative stress"/>
    <property type="evidence" value="ECO:0007669"/>
    <property type="project" value="InterPro"/>
</dbReference>
<evidence type="ECO:0000256" key="9">
    <source>
        <dbReference type="HAMAP-Rule" id="MF_01400"/>
    </source>
</evidence>
<evidence type="ECO:0000256" key="2">
    <source>
        <dbReference type="ARBA" id="ARBA00011017"/>
    </source>
</evidence>
<dbReference type="SUPFAM" id="SSF51316">
    <property type="entry name" value="Mss4-like"/>
    <property type="match status" value="1"/>
</dbReference>
<dbReference type="EC" id="1.8.4.11" evidence="10"/>
<evidence type="ECO:0000256" key="4">
    <source>
        <dbReference type="ARBA" id="ARBA00023268"/>
    </source>
</evidence>
<dbReference type="PANTHER" id="PTHR10173">
    <property type="entry name" value="METHIONINE SULFOXIDE REDUCTASE"/>
    <property type="match status" value="1"/>
</dbReference>
<comment type="caution">
    <text evidence="13">The sequence shown here is derived from an EMBL/GenBank/DDBJ whole genome shotgun (WGS) entry which is preliminary data.</text>
</comment>
<evidence type="ECO:0000259" key="12">
    <source>
        <dbReference type="PROSITE" id="PS51790"/>
    </source>
</evidence>
<dbReference type="GO" id="GO:0005737">
    <property type="term" value="C:cytoplasm"/>
    <property type="evidence" value="ECO:0007669"/>
    <property type="project" value="TreeGrafter"/>
</dbReference>
<keyword evidence="3 9" id="KW-0560">Oxidoreductase</keyword>
<sequence length="379" mass="42588">MKAFSLSIATSIGLGLAAVASAQTSDSGFAPDDPDLAVATFAGGCFWCVEAYYEKNVPGVVEAVSGYSGGEVQDPTYEEVSGGRTDHTEAVQVYYDPTRITYEGLLEGLWRTADPTDINGQYVDRGKQYRPAIFYHDEAQKRAAEASIEALEASGRYDEPVRIEVVPFDAFYEAEARHQDYYKEKPVRYRLYTFNSGRYQFIEEIWGDDQSVDFSEYEPQRQSGSPSVEAFDPATFEKPPEALLQSRLTDEQYYVTQEDGTEPAYDNPYYDEKRPGIYVDVVSGEPLFSSRDKYRSDTGWPSFTQPIREDAVVEREDNSLFMTRTEIRSQHADSHLGHVFTDGPEPTGLRYCMNSAALEFIPLEEMEAAGYGSLISEVE</sequence>
<evidence type="ECO:0000256" key="6">
    <source>
        <dbReference type="ARBA" id="ARBA00047806"/>
    </source>
</evidence>
<feature type="active site" evidence="10">
    <location>
        <position position="45"/>
    </location>
</feature>
<evidence type="ECO:0000256" key="10">
    <source>
        <dbReference type="HAMAP-Rule" id="MF_01401"/>
    </source>
</evidence>
<dbReference type="HAMAP" id="MF_01400">
    <property type="entry name" value="MsrB"/>
    <property type="match status" value="1"/>
</dbReference>
<dbReference type="GO" id="GO:0033744">
    <property type="term" value="F:L-methionine:thioredoxin-disulfide S-oxidoreductase activity"/>
    <property type="evidence" value="ECO:0007669"/>
    <property type="project" value="RHEA"/>
</dbReference>
<protein>
    <recommendedName>
        <fullName evidence="9 10">Multifunctional fusion protein</fullName>
    </recommendedName>
    <domain>
        <recommendedName>
            <fullName evidence="10">Peptide methionine sulfoxide reductase MsrA</fullName>
            <shortName evidence="10">Protein-methionine-S-oxide reductase</shortName>
            <ecNumber evidence="10">1.8.4.11</ecNumber>
        </recommendedName>
        <alternativeName>
            <fullName evidence="10">Peptide-methionine (S)-S-oxide reductase</fullName>
            <shortName evidence="10">Peptide Met(O) reductase</shortName>
        </alternativeName>
    </domain>
    <domain>
        <recommendedName>
            <fullName evidence="9">Peptide methionine sulfoxide reductase MsrB</fullName>
            <ecNumber evidence="9">1.8.4.12</ecNumber>
        </recommendedName>
        <alternativeName>
            <fullName evidence="9">Peptide-methionine (R)-S-oxide reductase</fullName>
        </alternativeName>
    </domain>
</protein>
<name>A0A557RF89_9GAMM</name>
<gene>
    <name evidence="9 13" type="primary">msrB</name>
    <name evidence="10" type="synonym">msrA</name>
    <name evidence="13" type="ORF">FPL11_09220</name>
</gene>
<evidence type="ECO:0000256" key="8">
    <source>
        <dbReference type="ARBA" id="ARBA00048782"/>
    </source>
</evidence>
<dbReference type="SUPFAM" id="SSF55068">
    <property type="entry name" value="Peptide methionine sulfoxide reductase"/>
    <property type="match status" value="1"/>
</dbReference>
<comment type="similarity">
    <text evidence="2">In the N-terminal section; belongs to the MsrA Met sulfoxide reductase family.</text>
</comment>
<dbReference type="InterPro" id="IPR002569">
    <property type="entry name" value="Met_Sox_Rdtase_MsrA_dom"/>
</dbReference>
<evidence type="ECO:0000256" key="11">
    <source>
        <dbReference type="SAM" id="SignalP"/>
    </source>
</evidence>
<dbReference type="PROSITE" id="PS51790">
    <property type="entry name" value="MSRB"/>
    <property type="match status" value="1"/>
</dbReference>
<dbReference type="HAMAP" id="MF_01401">
    <property type="entry name" value="MsrA"/>
    <property type="match status" value="1"/>
</dbReference>
<dbReference type="AlphaFoldDB" id="A0A557RF89"/>
<keyword evidence="11" id="KW-0732">Signal</keyword>
<proteinExistence type="inferred from homology"/>
<dbReference type="GO" id="GO:0033743">
    <property type="term" value="F:peptide-methionine (R)-S-oxide reductase activity"/>
    <property type="evidence" value="ECO:0007669"/>
    <property type="project" value="UniProtKB-UniRule"/>
</dbReference>
<dbReference type="PANTHER" id="PTHR10173:SF59">
    <property type="entry name" value="PEPTIDE METHIONINE SULFOXIDE REDUCTASE MSRA_MSRB"/>
    <property type="match status" value="1"/>
</dbReference>
<comment type="catalytic activity">
    <reaction evidence="6 10">
        <text>L-methionyl-[protein] + [thioredoxin]-disulfide + H2O = L-methionyl-(S)-S-oxide-[protein] + [thioredoxin]-dithiol</text>
        <dbReference type="Rhea" id="RHEA:14217"/>
        <dbReference type="Rhea" id="RHEA-COMP:10698"/>
        <dbReference type="Rhea" id="RHEA-COMP:10700"/>
        <dbReference type="Rhea" id="RHEA-COMP:12313"/>
        <dbReference type="Rhea" id="RHEA-COMP:12315"/>
        <dbReference type="ChEBI" id="CHEBI:15377"/>
        <dbReference type="ChEBI" id="CHEBI:16044"/>
        <dbReference type="ChEBI" id="CHEBI:29950"/>
        <dbReference type="ChEBI" id="CHEBI:44120"/>
        <dbReference type="ChEBI" id="CHEBI:50058"/>
        <dbReference type="EC" id="1.8.4.11"/>
    </reaction>
</comment>
<feature type="signal peptide" evidence="11">
    <location>
        <begin position="1"/>
        <end position="22"/>
    </location>
</feature>
<dbReference type="RefSeq" id="WP_144348344.1">
    <property type="nucleotide sequence ID" value="NZ_VMKP01000004.1"/>
</dbReference>
<comment type="similarity">
    <text evidence="10">Belongs to the MsrA Met sulfoxide reductase family.</text>
</comment>
<feature type="active site" description="Nucleophile" evidence="9">
    <location>
        <position position="352"/>
    </location>
</feature>
<dbReference type="NCBIfam" id="TIGR00401">
    <property type="entry name" value="msrA"/>
    <property type="match status" value="1"/>
</dbReference>
<dbReference type="InterPro" id="IPR011057">
    <property type="entry name" value="Mss4-like_sf"/>
</dbReference>
<evidence type="ECO:0000256" key="1">
    <source>
        <dbReference type="ARBA" id="ARBA00008076"/>
    </source>
</evidence>
<dbReference type="FunFam" id="2.170.150.20:FF:000003">
    <property type="entry name" value="Peptide methionine sulfoxide reductase MsrB"/>
    <property type="match status" value="1"/>
</dbReference>
<dbReference type="Proteomes" id="UP000316688">
    <property type="component" value="Unassembled WGS sequence"/>
</dbReference>
<evidence type="ECO:0000313" key="13">
    <source>
        <dbReference type="EMBL" id="TVO63826.1"/>
    </source>
</evidence>
<dbReference type="Gene3D" id="3.30.1060.10">
    <property type="entry name" value="Peptide methionine sulphoxide reductase MsrA"/>
    <property type="match status" value="1"/>
</dbReference>